<name>A0A6A6IL56_9PLEO</name>
<feature type="domain" description="Protein kinase" evidence="1">
    <location>
        <begin position="1"/>
        <end position="315"/>
    </location>
</feature>
<sequence>MDQYIRVKAISPSVSFYISRKDAANILTGANSDNQATLIAALEEKLVVVKKWKQDTFKEADILDTIARQEPPRFCFPSVLLGDTSVGHWMVMTAYCPGPTLQDFRTYGETVVKDPKPVPILFAAHVFLELRAAVDFLHSHFLAHRNVQEENIILNMNAPRGANNLPKIALVEFARGKAYQDFDDESRALDLQGICAAVESLAGSNGGDSTSDHLQSVSQFKNALGVVLLGFQVGGFDLNNCLVPLTSFARSVACDAPRTPDVETGVETSAKARAVRIAKDAARVEEIAKDAAGFHGKGSFGEGLLAVVKYEVGGN</sequence>
<dbReference type="GO" id="GO:0004672">
    <property type="term" value="F:protein kinase activity"/>
    <property type="evidence" value="ECO:0007669"/>
    <property type="project" value="InterPro"/>
</dbReference>
<dbReference type="OrthoDB" id="4062651at2759"/>
<dbReference type="GeneID" id="54580027"/>
<dbReference type="AlphaFoldDB" id="A0A6A6IL56"/>
<gene>
    <name evidence="2" type="ORF">BU26DRAFT_503424</name>
</gene>
<evidence type="ECO:0000313" key="3">
    <source>
        <dbReference type="Proteomes" id="UP000800094"/>
    </source>
</evidence>
<keyword evidence="3" id="KW-1185">Reference proteome</keyword>
<organism evidence="2 3">
    <name type="scientific">Trematosphaeria pertusa</name>
    <dbReference type="NCBI Taxonomy" id="390896"/>
    <lineage>
        <taxon>Eukaryota</taxon>
        <taxon>Fungi</taxon>
        <taxon>Dikarya</taxon>
        <taxon>Ascomycota</taxon>
        <taxon>Pezizomycotina</taxon>
        <taxon>Dothideomycetes</taxon>
        <taxon>Pleosporomycetidae</taxon>
        <taxon>Pleosporales</taxon>
        <taxon>Massarineae</taxon>
        <taxon>Trematosphaeriaceae</taxon>
        <taxon>Trematosphaeria</taxon>
    </lineage>
</organism>
<dbReference type="EMBL" id="ML987193">
    <property type="protein sequence ID" value="KAF2250798.1"/>
    <property type="molecule type" value="Genomic_DNA"/>
</dbReference>
<proteinExistence type="predicted"/>
<dbReference type="Gene3D" id="1.10.510.10">
    <property type="entry name" value="Transferase(Phosphotransferase) domain 1"/>
    <property type="match status" value="1"/>
</dbReference>
<dbReference type="Proteomes" id="UP000800094">
    <property type="component" value="Unassembled WGS sequence"/>
</dbReference>
<reference evidence="2" key="1">
    <citation type="journal article" date="2020" name="Stud. Mycol.">
        <title>101 Dothideomycetes genomes: a test case for predicting lifestyles and emergence of pathogens.</title>
        <authorList>
            <person name="Haridas S."/>
            <person name="Albert R."/>
            <person name="Binder M."/>
            <person name="Bloem J."/>
            <person name="Labutti K."/>
            <person name="Salamov A."/>
            <person name="Andreopoulos B."/>
            <person name="Baker S."/>
            <person name="Barry K."/>
            <person name="Bills G."/>
            <person name="Bluhm B."/>
            <person name="Cannon C."/>
            <person name="Castanera R."/>
            <person name="Culley D."/>
            <person name="Daum C."/>
            <person name="Ezra D."/>
            <person name="Gonzalez J."/>
            <person name="Henrissat B."/>
            <person name="Kuo A."/>
            <person name="Liang C."/>
            <person name="Lipzen A."/>
            <person name="Lutzoni F."/>
            <person name="Magnuson J."/>
            <person name="Mondo S."/>
            <person name="Nolan M."/>
            <person name="Ohm R."/>
            <person name="Pangilinan J."/>
            <person name="Park H.-J."/>
            <person name="Ramirez L."/>
            <person name="Alfaro M."/>
            <person name="Sun H."/>
            <person name="Tritt A."/>
            <person name="Yoshinaga Y."/>
            <person name="Zwiers L.-H."/>
            <person name="Turgeon B."/>
            <person name="Goodwin S."/>
            <person name="Spatafora J."/>
            <person name="Crous P."/>
            <person name="Grigoriev I."/>
        </authorList>
    </citation>
    <scope>NUCLEOTIDE SEQUENCE</scope>
    <source>
        <strain evidence="2">CBS 122368</strain>
    </source>
</reference>
<evidence type="ECO:0000313" key="2">
    <source>
        <dbReference type="EMBL" id="KAF2250798.1"/>
    </source>
</evidence>
<dbReference type="RefSeq" id="XP_033685802.1">
    <property type="nucleotide sequence ID" value="XM_033826697.1"/>
</dbReference>
<accession>A0A6A6IL56</accession>
<protein>
    <recommendedName>
        <fullName evidence="1">Protein kinase domain-containing protein</fullName>
    </recommendedName>
</protein>
<dbReference type="InterPro" id="IPR000719">
    <property type="entry name" value="Prot_kinase_dom"/>
</dbReference>
<dbReference type="GO" id="GO:0005524">
    <property type="term" value="F:ATP binding"/>
    <property type="evidence" value="ECO:0007669"/>
    <property type="project" value="InterPro"/>
</dbReference>
<dbReference type="InterPro" id="IPR011009">
    <property type="entry name" value="Kinase-like_dom_sf"/>
</dbReference>
<dbReference type="PROSITE" id="PS50011">
    <property type="entry name" value="PROTEIN_KINASE_DOM"/>
    <property type="match status" value="1"/>
</dbReference>
<evidence type="ECO:0000259" key="1">
    <source>
        <dbReference type="PROSITE" id="PS50011"/>
    </source>
</evidence>
<dbReference type="SUPFAM" id="SSF56112">
    <property type="entry name" value="Protein kinase-like (PK-like)"/>
    <property type="match status" value="1"/>
</dbReference>